<comment type="caution">
    <text evidence="11">The sequence shown here is derived from an EMBL/GenBank/DDBJ whole genome shotgun (WGS) entry which is preliminary data.</text>
</comment>
<dbReference type="InterPro" id="IPR000182">
    <property type="entry name" value="GNAT_dom"/>
</dbReference>
<dbReference type="EC" id="4.1.1.49" evidence="3"/>
<evidence type="ECO:0000256" key="6">
    <source>
        <dbReference type="ARBA" id="ARBA00022793"/>
    </source>
</evidence>
<evidence type="ECO:0000256" key="7">
    <source>
        <dbReference type="ARBA" id="ARBA00022840"/>
    </source>
</evidence>
<gene>
    <name evidence="11" type="ORF">ALQ30_01430</name>
</gene>
<evidence type="ECO:0000313" key="12">
    <source>
        <dbReference type="Proteomes" id="UP000281604"/>
    </source>
</evidence>
<dbReference type="Gene3D" id="3.40.630.30">
    <property type="match status" value="1"/>
</dbReference>
<dbReference type="CDD" id="cd04301">
    <property type="entry name" value="NAT_SF"/>
    <property type="match status" value="1"/>
</dbReference>
<dbReference type="AlphaFoldDB" id="A0A3M4A6X1"/>
<dbReference type="Gene3D" id="3.90.228.20">
    <property type="match status" value="1"/>
</dbReference>
<dbReference type="EMBL" id="RBQE01000383">
    <property type="protein sequence ID" value="RMP02667.1"/>
    <property type="molecule type" value="Genomic_DNA"/>
</dbReference>
<evidence type="ECO:0000256" key="4">
    <source>
        <dbReference type="ARBA" id="ARBA00022432"/>
    </source>
</evidence>
<reference evidence="11 12" key="1">
    <citation type="submission" date="2018-08" db="EMBL/GenBank/DDBJ databases">
        <title>Recombination of ecologically and evolutionarily significant loci maintains genetic cohesion in the Pseudomonas syringae species complex.</title>
        <authorList>
            <person name="Dillon M."/>
            <person name="Thakur S."/>
            <person name="Almeida R.N.D."/>
            <person name="Weir B.S."/>
            <person name="Guttman D.S."/>
        </authorList>
    </citation>
    <scope>NUCLEOTIDE SEQUENCE [LARGE SCALE GENOMIC DNA]</scope>
    <source>
        <strain evidence="11 12">ICMP 3706</strain>
    </source>
</reference>
<keyword evidence="11" id="KW-0418">Kinase</keyword>
<name>A0A3M4A6X1_9PSED</name>
<dbReference type="SUPFAM" id="SSF55729">
    <property type="entry name" value="Acyl-CoA N-acyltransferases (Nat)"/>
    <property type="match status" value="1"/>
</dbReference>
<dbReference type="GO" id="GO:0005829">
    <property type="term" value="C:cytosol"/>
    <property type="evidence" value="ECO:0007669"/>
    <property type="project" value="TreeGrafter"/>
</dbReference>
<feature type="domain" description="N-acetyltransferase" evidence="10">
    <location>
        <begin position="283"/>
        <end position="440"/>
    </location>
</feature>
<accession>A0A3M4A6X1</accession>
<dbReference type="GO" id="GO:0004612">
    <property type="term" value="F:phosphoenolpyruvate carboxykinase (ATP) activity"/>
    <property type="evidence" value="ECO:0007669"/>
    <property type="project" value="UniProtKB-EC"/>
</dbReference>
<dbReference type="InterPro" id="IPR008210">
    <property type="entry name" value="PEP_carboxykinase_N"/>
</dbReference>
<evidence type="ECO:0000256" key="1">
    <source>
        <dbReference type="ARBA" id="ARBA00004742"/>
    </source>
</evidence>
<dbReference type="GO" id="GO:0005524">
    <property type="term" value="F:ATP binding"/>
    <property type="evidence" value="ECO:0007669"/>
    <property type="project" value="UniProtKB-KW"/>
</dbReference>
<dbReference type="Pfam" id="PF00583">
    <property type="entry name" value="Acetyltransf_1"/>
    <property type="match status" value="1"/>
</dbReference>
<dbReference type="Gene3D" id="3.40.449.10">
    <property type="entry name" value="Phosphoenolpyruvate Carboxykinase, domain 1"/>
    <property type="match status" value="1"/>
</dbReference>
<keyword evidence="11" id="KW-0670">Pyruvate</keyword>
<comment type="catalytic activity">
    <reaction evidence="9">
        <text>oxaloacetate + ATP = phosphoenolpyruvate + ADP + CO2</text>
        <dbReference type="Rhea" id="RHEA:18617"/>
        <dbReference type="ChEBI" id="CHEBI:16452"/>
        <dbReference type="ChEBI" id="CHEBI:16526"/>
        <dbReference type="ChEBI" id="CHEBI:30616"/>
        <dbReference type="ChEBI" id="CHEBI:58702"/>
        <dbReference type="ChEBI" id="CHEBI:456216"/>
        <dbReference type="EC" id="4.1.1.49"/>
    </reaction>
</comment>
<dbReference type="SUPFAM" id="SSF53795">
    <property type="entry name" value="PEP carboxykinase-like"/>
    <property type="match status" value="1"/>
</dbReference>
<evidence type="ECO:0000259" key="10">
    <source>
        <dbReference type="PROSITE" id="PS51186"/>
    </source>
</evidence>
<dbReference type="PANTHER" id="PTHR30031">
    <property type="entry name" value="PHOSPHOENOLPYRUVATE CARBOXYKINASE ATP"/>
    <property type="match status" value="1"/>
</dbReference>
<dbReference type="Gene3D" id="2.170.8.10">
    <property type="entry name" value="Phosphoenolpyruvate Carboxykinase, domain 2"/>
    <property type="match status" value="1"/>
</dbReference>
<keyword evidence="4" id="KW-0312">Gluconeogenesis</keyword>
<evidence type="ECO:0000256" key="3">
    <source>
        <dbReference type="ARBA" id="ARBA00012363"/>
    </source>
</evidence>
<evidence type="ECO:0000256" key="9">
    <source>
        <dbReference type="ARBA" id="ARBA00047371"/>
    </source>
</evidence>
<dbReference type="GO" id="GO:0016747">
    <property type="term" value="F:acyltransferase activity, transferring groups other than amino-acyl groups"/>
    <property type="evidence" value="ECO:0007669"/>
    <property type="project" value="InterPro"/>
</dbReference>
<dbReference type="UniPathway" id="UPA00138"/>
<protein>
    <recommendedName>
        <fullName evidence="3">phosphoenolpyruvate carboxykinase (ATP)</fullName>
        <ecNumber evidence="3">4.1.1.49</ecNumber>
    </recommendedName>
</protein>
<proteinExistence type="inferred from homology"/>
<sequence>MTQINNAVHTDLSTDELVKEALARNEGVLSDTGALVVETGHRTGRSPVDRFIVEEPSTQDAIAWGPINRKFPAEKFDALWNRVGAYLAERERFVSHVHVGSDPAHYLPVKMTTETAWHNLFGRCLFINPEQYNPAGKDEWEIQNAPWFVCDPERDGTNSDGTVIINFAARKVLIAGMRYAGEMKKAMFSVQNFLLPASDVLPMHCAANMGEEGDVTLFFGLSGTGKTTLSADESRYLIGDDEHGWGEGVVFNIEGGCYAKCIDLSEKNEPVIWKAIQHGAVLENVVLDEQGVSAMILPIQREEFGIPITAEDQPDLKAIPDFYQTGTGDFWVAVQDDQVIGSIGLRDIGAGQAALRKMFVAAPFRGREFSVAARLLERLIEESTRKGVTEVFLGTTDKFHAAHRFYEKHGFREITKEDLPASFPLIAVDSKFYVLGLKEQ</sequence>
<keyword evidence="5" id="KW-0547">Nucleotide-binding</keyword>
<keyword evidence="7" id="KW-0067">ATP-binding</keyword>
<comment type="pathway">
    <text evidence="1">Carbohydrate biosynthesis; gluconeogenesis.</text>
</comment>
<evidence type="ECO:0000313" key="11">
    <source>
        <dbReference type="EMBL" id="RMP02667.1"/>
    </source>
</evidence>
<evidence type="ECO:0000256" key="2">
    <source>
        <dbReference type="ARBA" id="ARBA00006052"/>
    </source>
</evidence>
<dbReference type="InterPro" id="IPR016181">
    <property type="entry name" value="Acyl_CoA_acyltransferase"/>
</dbReference>
<evidence type="ECO:0000256" key="8">
    <source>
        <dbReference type="ARBA" id="ARBA00023239"/>
    </source>
</evidence>
<dbReference type="PANTHER" id="PTHR30031:SF0">
    <property type="entry name" value="PHOSPHOENOLPYRUVATE CARBOXYKINASE (ATP)"/>
    <property type="match status" value="1"/>
</dbReference>
<keyword evidence="8" id="KW-0456">Lyase</keyword>
<evidence type="ECO:0000256" key="5">
    <source>
        <dbReference type="ARBA" id="ARBA00022741"/>
    </source>
</evidence>
<dbReference type="Pfam" id="PF01293">
    <property type="entry name" value="PEPCK_ATP"/>
    <property type="match status" value="1"/>
</dbReference>
<keyword evidence="6" id="KW-0210">Decarboxylase</keyword>
<dbReference type="InterPro" id="IPR015994">
    <property type="entry name" value="PEPCK_ATP_CS"/>
</dbReference>
<organism evidence="11 12">
    <name type="scientific">Pseudomonas syringae pv. persicae</name>
    <dbReference type="NCBI Taxonomy" id="237306"/>
    <lineage>
        <taxon>Bacteria</taxon>
        <taxon>Pseudomonadati</taxon>
        <taxon>Pseudomonadota</taxon>
        <taxon>Gammaproteobacteria</taxon>
        <taxon>Pseudomonadales</taxon>
        <taxon>Pseudomonadaceae</taxon>
        <taxon>Pseudomonas</taxon>
    </lineage>
</organism>
<dbReference type="GO" id="GO:0016301">
    <property type="term" value="F:kinase activity"/>
    <property type="evidence" value="ECO:0007669"/>
    <property type="project" value="UniProtKB-KW"/>
</dbReference>
<dbReference type="GO" id="GO:0006094">
    <property type="term" value="P:gluconeogenesis"/>
    <property type="evidence" value="ECO:0007669"/>
    <property type="project" value="UniProtKB-UniPathway"/>
</dbReference>
<comment type="similarity">
    <text evidence="2">Belongs to the phosphoenolpyruvate carboxykinase (ATP) family.</text>
</comment>
<dbReference type="InterPro" id="IPR001272">
    <property type="entry name" value="PEP_carboxykinase_ATP"/>
</dbReference>
<keyword evidence="11" id="KW-0808">Transferase</keyword>
<dbReference type="PROSITE" id="PS00532">
    <property type="entry name" value="PEPCK_ATP"/>
    <property type="match status" value="1"/>
</dbReference>
<dbReference type="PROSITE" id="PS51186">
    <property type="entry name" value="GNAT"/>
    <property type="match status" value="1"/>
</dbReference>
<dbReference type="Proteomes" id="UP000281604">
    <property type="component" value="Unassembled WGS sequence"/>
</dbReference>
<dbReference type="InterPro" id="IPR013035">
    <property type="entry name" value="PEP_carboxykinase_C"/>
</dbReference>
<dbReference type="SUPFAM" id="SSF68923">
    <property type="entry name" value="PEP carboxykinase N-terminal domain"/>
    <property type="match status" value="1"/>
</dbReference>